<dbReference type="Pfam" id="PF04893">
    <property type="entry name" value="Yip1"/>
    <property type="match status" value="1"/>
</dbReference>
<comment type="subcellular location">
    <subcellularLocation>
        <location evidence="1">Membrane</location>
        <topology evidence="1">Multi-pass membrane protein</topology>
    </subcellularLocation>
</comment>
<dbReference type="Proteomes" id="UP000004263">
    <property type="component" value="Unassembled WGS sequence"/>
</dbReference>
<keyword evidence="8" id="KW-1185">Reference proteome</keyword>
<gene>
    <name evidence="7" type="ORF">RED65_10104</name>
</gene>
<dbReference type="HOGENOM" id="CLU_099801_0_0_6"/>
<dbReference type="OrthoDB" id="9808452at2"/>
<reference evidence="7 8" key="1">
    <citation type="submission" date="2006-03" db="EMBL/GenBank/DDBJ databases">
        <authorList>
            <person name="Pinhassi J."/>
            <person name="Pedros-Alio C."/>
            <person name="Ferriera S."/>
            <person name="Johnson J."/>
            <person name="Kravitz S."/>
            <person name="Halpern A."/>
            <person name="Remington K."/>
            <person name="Beeson K."/>
            <person name="Tran B."/>
            <person name="Rogers Y.-H."/>
            <person name="Friedman R."/>
            <person name="Venter J.C."/>
        </authorList>
    </citation>
    <scope>NUCLEOTIDE SEQUENCE [LARGE SCALE GENOMIC DNA]</scope>
    <source>
        <strain evidence="7 8">RED65</strain>
    </source>
</reference>
<feature type="transmembrane region" description="Helical" evidence="5">
    <location>
        <begin position="106"/>
        <end position="128"/>
    </location>
</feature>
<feature type="transmembrane region" description="Helical" evidence="5">
    <location>
        <begin position="172"/>
        <end position="192"/>
    </location>
</feature>
<feature type="transmembrane region" description="Helical" evidence="5">
    <location>
        <begin position="30"/>
        <end position="50"/>
    </location>
</feature>
<feature type="domain" description="Yip1" evidence="6">
    <location>
        <begin position="7"/>
        <end position="183"/>
    </location>
</feature>
<dbReference type="AlphaFoldDB" id="Q1N655"/>
<dbReference type="InterPro" id="IPR006977">
    <property type="entry name" value="Yip1_dom"/>
</dbReference>
<evidence type="ECO:0000313" key="7">
    <source>
        <dbReference type="EMBL" id="EAT13737.1"/>
    </source>
</evidence>
<keyword evidence="2 5" id="KW-0812">Transmembrane</keyword>
<organism evidence="7 8">
    <name type="scientific">Bermanella marisrubri</name>
    <dbReference type="NCBI Taxonomy" id="207949"/>
    <lineage>
        <taxon>Bacteria</taxon>
        <taxon>Pseudomonadati</taxon>
        <taxon>Pseudomonadota</taxon>
        <taxon>Gammaproteobacteria</taxon>
        <taxon>Oceanospirillales</taxon>
        <taxon>Oceanospirillaceae</taxon>
        <taxon>Bermanella</taxon>
    </lineage>
</organism>
<dbReference type="STRING" id="207949.RED65_10104"/>
<evidence type="ECO:0000256" key="4">
    <source>
        <dbReference type="ARBA" id="ARBA00023136"/>
    </source>
</evidence>
<feature type="transmembrane region" description="Helical" evidence="5">
    <location>
        <begin position="134"/>
        <end position="152"/>
    </location>
</feature>
<protein>
    <recommendedName>
        <fullName evidence="6">Yip1 domain-containing protein</fullName>
    </recommendedName>
</protein>
<keyword evidence="4 5" id="KW-0472">Membrane</keyword>
<comment type="caution">
    <text evidence="7">The sequence shown here is derived from an EMBL/GenBank/DDBJ whole genome shotgun (WGS) entry which is preliminary data.</text>
</comment>
<dbReference type="RefSeq" id="WP_007017158.1">
    <property type="nucleotide sequence ID" value="NZ_CH724113.1"/>
</dbReference>
<keyword evidence="3 5" id="KW-1133">Transmembrane helix</keyword>
<evidence type="ECO:0000259" key="6">
    <source>
        <dbReference type="Pfam" id="PF04893"/>
    </source>
</evidence>
<feature type="transmembrane region" description="Helical" evidence="5">
    <location>
        <begin position="70"/>
        <end position="94"/>
    </location>
</feature>
<name>Q1N655_9GAMM</name>
<dbReference type="EMBL" id="AAQH01000001">
    <property type="protein sequence ID" value="EAT13737.1"/>
    <property type="molecule type" value="Genomic_DNA"/>
</dbReference>
<evidence type="ECO:0000256" key="5">
    <source>
        <dbReference type="SAM" id="Phobius"/>
    </source>
</evidence>
<sequence>MLLSHMFGMFTHPDQEWAEIRKEHTQPTRLYIAYVGILALISPICAYVATTQIGWTVGDGNLVKFTQESALPLVVMTYLAMLVGVFGLGWAIDWMSKTYGSHHDEYYAYGIALTAYSCTPLFLAGFALLYPEPIFNMVVFVAAAAYTGYLMYDGLPIVLGIEKERAIPFSGAILTVALVYLVVTRVGTVIIWEYGFAPEFITVIP</sequence>
<proteinExistence type="predicted"/>
<accession>Q1N655</accession>
<evidence type="ECO:0000256" key="3">
    <source>
        <dbReference type="ARBA" id="ARBA00022989"/>
    </source>
</evidence>
<evidence type="ECO:0000256" key="1">
    <source>
        <dbReference type="ARBA" id="ARBA00004141"/>
    </source>
</evidence>
<dbReference type="GO" id="GO:0016020">
    <property type="term" value="C:membrane"/>
    <property type="evidence" value="ECO:0007669"/>
    <property type="project" value="UniProtKB-SubCell"/>
</dbReference>
<evidence type="ECO:0000313" key="8">
    <source>
        <dbReference type="Proteomes" id="UP000004263"/>
    </source>
</evidence>
<evidence type="ECO:0000256" key="2">
    <source>
        <dbReference type="ARBA" id="ARBA00022692"/>
    </source>
</evidence>